<dbReference type="PANTHER" id="PTHR10110">
    <property type="entry name" value="SODIUM/HYDROGEN EXCHANGER"/>
    <property type="match status" value="1"/>
</dbReference>
<dbReference type="Proteomes" id="UP000663937">
    <property type="component" value="Chromosome"/>
</dbReference>
<dbReference type="RefSeq" id="WP_227421992.1">
    <property type="nucleotide sequence ID" value="NZ_CP071868.1"/>
</dbReference>
<dbReference type="Pfam" id="PF00999">
    <property type="entry name" value="Na_H_Exchanger"/>
    <property type="match status" value="2"/>
</dbReference>
<keyword evidence="6" id="KW-0915">Sodium</keyword>
<comment type="subcellular location">
    <subcellularLocation>
        <location evidence="1">Cell membrane</location>
        <topology evidence="1">Multi-pass membrane protein</topology>
    </subcellularLocation>
</comment>
<dbReference type="GO" id="GO:0015386">
    <property type="term" value="F:potassium:proton antiporter activity"/>
    <property type="evidence" value="ECO:0007669"/>
    <property type="project" value="TreeGrafter"/>
</dbReference>
<evidence type="ECO:0000256" key="5">
    <source>
        <dbReference type="ARBA" id="ARBA00022989"/>
    </source>
</evidence>
<dbReference type="KEGG" id="psic:J4E96_10085"/>
<keyword evidence="5 11" id="KW-1133">Transmembrane helix</keyword>
<keyword evidence="4 11" id="KW-0812">Transmembrane</keyword>
<evidence type="ECO:0000313" key="13">
    <source>
        <dbReference type="EMBL" id="QTE27783.1"/>
    </source>
</evidence>
<evidence type="ECO:0000256" key="6">
    <source>
        <dbReference type="ARBA" id="ARBA00023053"/>
    </source>
</evidence>
<dbReference type="GO" id="GO:0098719">
    <property type="term" value="P:sodium ion import across plasma membrane"/>
    <property type="evidence" value="ECO:0007669"/>
    <property type="project" value="TreeGrafter"/>
</dbReference>
<keyword evidence="9" id="KW-0739">Sodium transport</keyword>
<feature type="transmembrane region" description="Helical" evidence="11">
    <location>
        <begin position="299"/>
        <end position="324"/>
    </location>
</feature>
<name>A0A8A4ZA67_9MICO</name>
<evidence type="ECO:0000256" key="3">
    <source>
        <dbReference type="ARBA" id="ARBA00022475"/>
    </source>
</evidence>
<evidence type="ECO:0000256" key="11">
    <source>
        <dbReference type="SAM" id="Phobius"/>
    </source>
</evidence>
<evidence type="ECO:0000256" key="4">
    <source>
        <dbReference type="ARBA" id="ARBA00022692"/>
    </source>
</evidence>
<feature type="transmembrane region" description="Helical" evidence="11">
    <location>
        <begin position="444"/>
        <end position="468"/>
    </location>
</feature>
<reference evidence="13" key="1">
    <citation type="submission" date="2021-03" db="EMBL/GenBank/DDBJ databases">
        <title>Pengzhenrongella sicca gen. nov., sp. nov., a new member of suborder Micrococcineae isolated from High-Arctic tundra soil.</title>
        <authorList>
            <person name="Peng F."/>
        </authorList>
    </citation>
    <scope>NUCLEOTIDE SEQUENCE</scope>
    <source>
        <strain evidence="13">LRZ-2</strain>
    </source>
</reference>
<keyword evidence="8 11" id="KW-0472">Membrane</keyword>
<evidence type="ECO:0000313" key="14">
    <source>
        <dbReference type="Proteomes" id="UP000663937"/>
    </source>
</evidence>
<evidence type="ECO:0000256" key="8">
    <source>
        <dbReference type="ARBA" id="ARBA00023136"/>
    </source>
</evidence>
<dbReference type="PANTHER" id="PTHR10110:SF86">
    <property type="entry name" value="SODIUM_HYDROGEN EXCHANGER 7"/>
    <property type="match status" value="1"/>
</dbReference>
<evidence type="ECO:0000256" key="7">
    <source>
        <dbReference type="ARBA" id="ARBA00023065"/>
    </source>
</evidence>
<dbReference type="GO" id="GO:0051453">
    <property type="term" value="P:regulation of intracellular pH"/>
    <property type="evidence" value="ECO:0007669"/>
    <property type="project" value="TreeGrafter"/>
</dbReference>
<keyword evidence="2" id="KW-0813">Transport</keyword>
<feature type="region of interest" description="Disordered" evidence="10">
    <location>
        <begin position="361"/>
        <end position="387"/>
    </location>
</feature>
<keyword evidence="14" id="KW-1185">Reference proteome</keyword>
<accession>A0A8A4ZA67</accession>
<organism evidence="13 14">
    <name type="scientific">Pengzhenrongella sicca</name>
    <dbReference type="NCBI Taxonomy" id="2819238"/>
    <lineage>
        <taxon>Bacteria</taxon>
        <taxon>Bacillati</taxon>
        <taxon>Actinomycetota</taxon>
        <taxon>Actinomycetes</taxon>
        <taxon>Micrococcales</taxon>
        <taxon>Pengzhenrongella</taxon>
    </lineage>
</organism>
<proteinExistence type="predicted"/>
<feature type="transmembrane region" description="Helical" evidence="11">
    <location>
        <begin position="80"/>
        <end position="105"/>
    </location>
</feature>
<evidence type="ECO:0000256" key="2">
    <source>
        <dbReference type="ARBA" id="ARBA00022448"/>
    </source>
</evidence>
<feature type="transmembrane region" description="Helical" evidence="11">
    <location>
        <begin position="111"/>
        <end position="133"/>
    </location>
</feature>
<evidence type="ECO:0000256" key="1">
    <source>
        <dbReference type="ARBA" id="ARBA00004651"/>
    </source>
</evidence>
<dbReference type="AlphaFoldDB" id="A0A8A4ZA67"/>
<feature type="transmembrane region" description="Helical" evidence="11">
    <location>
        <begin position="29"/>
        <end position="48"/>
    </location>
</feature>
<evidence type="ECO:0000256" key="10">
    <source>
        <dbReference type="SAM" id="MobiDB-lite"/>
    </source>
</evidence>
<feature type="domain" description="Cation/H+ exchanger transmembrane" evidence="12">
    <location>
        <begin position="409"/>
        <end position="469"/>
    </location>
</feature>
<feature type="transmembrane region" description="Helical" evidence="11">
    <location>
        <begin position="208"/>
        <end position="225"/>
    </location>
</feature>
<evidence type="ECO:0000256" key="9">
    <source>
        <dbReference type="ARBA" id="ARBA00023201"/>
    </source>
</evidence>
<feature type="domain" description="Cation/H+ exchanger transmembrane" evidence="12">
    <location>
        <begin position="12"/>
        <end position="357"/>
    </location>
</feature>
<sequence length="603" mass="62664">MEYLLLGVVAAVLIVAVNALAPKVGVSAALLLMLLGVGLSLIPAVPAIHLEPEWILAGVLPPLLYSTSVGMPAMDFRRDLTAISGLSVTLVVVTSVALGVVFSAVIPDVGLATGIALGAIVSPTDAVATAIVRRLGVGPRVVTVLEGESLLNDASALVLLRSAIAATAASVSLWHVAGNFLYSIAVAVGIGLVVGRVSLAVRSKLPDAHLTTAISFIVPFIAYLPAERLGASGLVSTVAAGLVTGYGSAKYLRPQDRMAETANWRTLELLLEGGVFLVMGLELFGLVDDVGAAGGSLALALGVGLLGAVVVVALRALYVVPLLWQLRARARRGPAVKGHLTNLDARIDASGLTRVAIARTGRGRRGEQPTRDIAPAKAGTRPGRATDAASFRTRITQQIADIDYLSAEPLGWREGVVLVWAGMRGVVTLAAAQSLPHDTPQRSLLVLIAFVVAASTLLVQGSTLPWLVRRLGLVRASADGAGERAELLGELDALASATIDLPDLRRPDGRPYDEQMLARIRLALEHRHAEDGAGDDDATGVGDGAGGAGLRSAQYRELRLAVIGAQRAHLLHARQLGIYSSAALNQALAVLDADQISTELRSQ</sequence>
<feature type="transmembrane region" description="Helical" evidence="11">
    <location>
        <begin position="180"/>
        <end position="201"/>
    </location>
</feature>
<feature type="transmembrane region" description="Helical" evidence="11">
    <location>
        <begin position="269"/>
        <end position="287"/>
    </location>
</feature>
<dbReference type="GO" id="GO:0005886">
    <property type="term" value="C:plasma membrane"/>
    <property type="evidence" value="ECO:0007669"/>
    <property type="project" value="UniProtKB-SubCell"/>
</dbReference>
<evidence type="ECO:0000259" key="12">
    <source>
        <dbReference type="Pfam" id="PF00999"/>
    </source>
</evidence>
<dbReference type="InterPro" id="IPR018422">
    <property type="entry name" value="Cation/H_exchanger_CPA1"/>
</dbReference>
<keyword evidence="3" id="KW-1003">Cell membrane</keyword>
<keyword evidence="7" id="KW-0406">Ion transport</keyword>
<gene>
    <name evidence="13" type="ORF">J4E96_10085</name>
</gene>
<dbReference type="GO" id="GO:0015385">
    <property type="term" value="F:sodium:proton antiporter activity"/>
    <property type="evidence" value="ECO:0007669"/>
    <property type="project" value="InterPro"/>
</dbReference>
<dbReference type="Gene3D" id="6.10.140.1330">
    <property type="match status" value="1"/>
</dbReference>
<dbReference type="InterPro" id="IPR006153">
    <property type="entry name" value="Cation/H_exchanger_TM"/>
</dbReference>
<dbReference type="EMBL" id="CP071868">
    <property type="protein sequence ID" value="QTE27783.1"/>
    <property type="molecule type" value="Genomic_DNA"/>
</dbReference>
<protein>
    <submittedName>
        <fullName evidence="13">Sodium:proton antiporter</fullName>
    </submittedName>
</protein>
<feature type="transmembrane region" description="Helical" evidence="11">
    <location>
        <begin position="231"/>
        <end position="249"/>
    </location>
</feature>